<feature type="chain" id="PRO_5007813855" description="Proteinase inhibitor I42 chagasin domain-containing protein" evidence="3">
    <location>
        <begin position="28"/>
        <end position="141"/>
    </location>
</feature>
<dbReference type="SUPFAM" id="SSF141066">
    <property type="entry name" value="ICP-like"/>
    <property type="match status" value="1"/>
</dbReference>
<name>A0A160DUH4_9GAMM</name>
<protein>
    <recommendedName>
        <fullName evidence="4">Proteinase inhibitor I42 chagasin domain-containing protein</fullName>
    </recommendedName>
</protein>
<feature type="signal peptide" evidence="3">
    <location>
        <begin position="1"/>
        <end position="27"/>
    </location>
</feature>
<evidence type="ECO:0000256" key="1">
    <source>
        <dbReference type="ARBA" id="ARBA00022690"/>
    </source>
</evidence>
<dbReference type="RefSeq" id="WP_067646116.1">
    <property type="nucleotide sequence ID" value="NZ_CP015249.1"/>
</dbReference>
<evidence type="ECO:0000256" key="3">
    <source>
        <dbReference type="SAM" id="SignalP"/>
    </source>
</evidence>
<keyword evidence="6" id="KW-1185">Reference proteome</keyword>
<dbReference type="InterPro" id="IPR036331">
    <property type="entry name" value="Chagasin-like_sf"/>
</dbReference>
<dbReference type="EMBL" id="CP015249">
    <property type="protein sequence ID" value="ANB17720.1"/>
    <property type="molecule type" value="Genomic_DNA"/>
</dbReference>
<dbReference type="GO" id="GO:0004869">
    <property type="term" value="F:cysteine-type endopeptidase inhibitor activity"/>
    <property type="evidence" value="ECO:0007669"/>
    <property type="project" value="UniProtKB-KW"/>
</dbReference>
<dbReference type="Proteomes" id="UP000076830">
    <property type="component" value="Chromosome"/>
</dbReference>
<dbReference type="Pfam" id="PF09394">
    <property type="entry name" value="Inhibitor_I42"/>
    <property type="match status" value="1"/>
</dbReference>
<proteinExistence type="predicted"/>
<dbReference type="Gene3D" id="2.60.40.2020">
    <property type="match status" value="1"/>
</dbReference>
<evidence type="ECO:0000256" key="2">
    <source>
        <dbReference type="ARBA" id="ARBA00022704"/>
    </source>
</evidence>
<evidence type="ECO:0000313" key="6">
    <source>
        <dbReference type="Proteomes" id="UP000076830"/>
    </source>
</evidence>
<keyword evidence="3" id="KW-0732">Signal</keyword>
<reference evidence="5 6" key="1">
    <citation type="submission" date="2016-04" db="EMBL/GenBank/DDBJ databases">
        <title>Complete genome sequence of Dokdonella koreensis DS-123T.</title>
        <authorList>
            <person name="Kim J.F."/>
            <person name="Lee H."/>
            <person name="Kwak M.-J."/>
        </authorList>
    </citation>
    <scope>NUCLEOTIDE SEQUENCE [LARGE SCALE GENOMIC DNA]</scope>
    <source>
        <strain evidence="5 6">DS-123</strain>
    </source>
</reference>
<organism evidence="5 6">
    <name type="scientific">Dokdonella koreensis DS-123</name>
    <dbReference type="NCBI Taxonomy" id="1300342"/>
    <lineage>
        <taxon>Bacteria</taxon>
        <taxon>Pseudomonadati</taxon>
        <taxon>Pseudomonadota</taxon>
        <taxon>Gammaproteobacteria</taxon>
        <taxon>Lysobacterales</taxon>
        <taxon>Rhodanobacteraceae</taxon>
        <taxon>Dokdonella</taxon>
    </lineage>
</organism>
<sequence length="141" mass="14736">MTYGAITRFAVSAVALALSAASGPVQAETHALGGAGTREVQVGDELTWRVFSNPSTGIHWRLAAAPAGTVQTVVDGRRVAADPADRRIGGGAVFEWRFRALAPGEAALRFERIDARVRTGPVQTQVFRVRVRAPAAGDGGG</sequence>
<dbReference type="OrthoDB" id="670336at2"/>
<keyword evidence="2" id="KW-0789">Thiol protease inhibitor</keyword>
<keyword evidence="1" id="KW-0646">Protease inhibitor</keyword>
<dbReference type="InterPro" id="IPR018990">
    <property type="entry name" value="Prot_inh_I42_chagasin"/>
</dbReference>
<evidence type="ECO:0000313" key="5">
    <source>
        <dbReference type="EMBL" id="ANB17720.1"/>
    </source>
</evidence>
<dbReference type="KEGG" id="dko:I596_1696"/>
<evidence type="ECO:0000259" key="4">
    <source>
        <dbReference type="Pfam" id="PF09394"/>
    </source>
</evidence>
<dbReference type="AlphaFoldDB" id="A0A160DUH4"/>
<feature type="domain" description="Proteinase inhibitor I42 chagasin" evidence="4">
    <location>
        <begin position="40"/>
        <end position="119"/>
    </location>
</feature>
<accession>A0A160DUH4</accession>
<gene>
    <name evidence="5" type="ORF">I596_1696</name>
</gene>